<sequence>MYKTKLQELCHDRNLGLPKYYTMKDGPDHMPTFKATVYVNSVTFTSLATFTSSKQAQNQAAMLAFNALSSPPHDTGRPCKSQLQNYAQRSNPDPSIFSSKTEAEEAAAEVPLMSLSGNSTPFKNKLQELTQRKCFGKPTYKTTQSGSPTMPTFLSTVEVEGKEFRGKTAKSKKEARQNAAKVAYLALKECTTPNVDKVNL</sequence>
<reference evidence="5 6" key="1">
    <citation type="submission" date="2024-03" db="EMBL/GenBank/DDBJ databases">
        <authorList>
            <person name="Martinez-Hernandez J."/>
        </authorList>
    </citation>
    <scope>NUCLEOTIDE SEQUENCE [LARGE SCALE GENOMIC DNA]</scope>
</reference>
<evidence type="ECO:0000256" key="1">
    <source>
        <dbReference type="ARBA" id="ARBA00022737"/>
    </source>
</evidence>
<dbReference type="SUPFAM" id="SSF54768">
    <property type="entry name" value="dsRNA-binding domain-like"/>
    <property type="match status" value="2"/>
</dbReference>
<dbReference type="PANTHER" id="PTHR46031:SF31">
    <property type="entry name" value="DOUBLE-STRANDED RNA-BINDING PROTEIN 1-LIKE"/>
    <property type="match status" value="1"/>
</dbReference>
<gene>
    <name evidence="5" type="ORF">LLUT_LOCUS34707</name>
</gene>
<keyword evidence="1" id="KW-0677">Repeat</keyword>
<proteinExistence type="predicted"/>
<dbReference type="InterPro" id="IPR014720">
    <property type="entry name" value="dsRBD_dom"/>
</dbReference>
<keyword evidence="6" id="KW-1185">Reference proteome</keyword>
<protein>
    <recommendedName>
        <fullName evidence="4">DRBM domain-containing protein</fullName>
    </recommendedName>
</protein>
<evidence type="ECO:0000259" key="4">
    <source>
        <dbReference type="PROSITE" id="PS50137"/>
    </source>
</evidence>
<keyword evidence="2 3" id="KW-0694">RNA-binding</keyword>
<feature type="domain" description="DRBM" evidence="4">
    <location>
        <begin position="121"/>
        <end position="189"/>
    </location>
</feature>
<dbReference type="EMBL" id="CAXHTB010000025">
    <property type="protein sequence ID" value="CAL0333647.1"/>
    <property type="molecule type" value="Genomic_DNA"/>
</dbReference>
<dbReference type="Pfam" id="PF00035">
    <property type="entry name" value="dsrm"/>
    <property type="match status" value="2"/>
</dbReference>
<dbReference type="Gene3D" id="3.30.160.20">
    <property type="match status" value="2"/>
</dbReference>
<dbReference type="GO" id="GO:0003723">
    <property type="term" value="F:RNA binding"/>
    <property type="evidence" value="ECO:0007669"/>
    <property type="project" value="UniProtKB-UniRule"/>
</dbReference>
<evidence type="ECO:0000313" key="5">
    <source>
        <dbReference type="EMBL" id="CAL0333647.1"/>
    </source>
</evidence>
<dbReference type="PANTHER" id="PTHR46031">
    <property type="match status" value="1"/>
</dbReference>
<feature type="domain" description="DRBM" evidence="4">
    <location>
        <begin position="1"/>
        <end position="70"/>
    </location>
</feature>
<dbReference type="SMART" id="SM00358">
    <property type="entry name" value="DSRM"/>
    <property type="match status" value="2"/>
</dbReference>
<organism evidence="5 6">
    <name type="scientific">Lupinus luteus</name>
    <name type="common">European yellow lupine</name>
    <dbReference type="NCBI Taxonomy" id="3873"/>
    <lineage>
        <taxon>Eukaryota</taxon>
        <taxon>Viridiplantae</taxon>
        <taxon>Streptophyta</taxon>
        <taxon>Embryophyta</taxon>
        <taxon>Tracheophyta</taxon>
        <taxon>Spermatophyta</taxon>
        <taxon>Magnoliopsida</taxon>
        <taxon>eudicotyledons</taxon>
        <taxon>Gunneridae</taxon>
        <taxon>Pentapetalae</taxon>
        <taxon>rosids</taxon>
        <taxon>fabids</taxon>
        <taxon>Fabales</taxon>
        <taxon>Fabaceae</taxon>
        <taxon>Papilionoideae</taxon>
        <taxon>50 kb inversion clade</taxon>
        <taxon>genistoids sensu lato</taxon>
        <taxon>core genistoids</taxon>
        <taxon>Genisteae</taxon>
        <taxon>Lupinus</taxon>
    </lineage>
</organism>
<dbReference type="PROSITE" id="PS50137">
    <property type="entry name" value="DS_RBD"/>
    <property type="match status" value="2"/>
</dbReference>
<name>A0AAV1YHY1_LUPLU</name>
<evidence type="ECO:0000256" key="3">
    <source>
        <dbReference type="PROSITE-ProRule" id="PRU00266"/>
    </source>
</evidence>
<comment type="caution">
    <text evidence="5">The sequence shown here is derived from an EMBL/GenBank/DDBJ whole genome shotgun (WGS) entry which is preliminary data.</text>
</comment>
<evidence type="ECO:0000256" key="2">
    <source>
        <dbReference type="ARBA" id="ARBA00022884"/>
    </source>
</evidence>
<accession>A0AAV1YHY1</accession>
<dbReference type="Proteomes" id="UP001497480">
    <property type="component" value="Unassembled WGS sequence"/>
</dbReference>
<evidence type="ECO:0000313" key="6">
    <source>
        <dbReference type="Proteomes" id="UP001497480"/>
    </source>
</evidence>
<dbReference type="AlphaFoldDB" id="A0AAV1YHY1"/>